<feature type="compositionally biased region" description="Low complexity" evidence="4">
    <location>
        <begin position="23"/>
        <end position="66"/>
    </location>
</feature>
<feature type="repeat" description="TPR" evidence="3">
    <location>
        <begin position="279"/>
        <end position="312"/>
    </location>
</feature>
<dbReference type="Proteomes" id="UP000009131">
    <property type="component" value="Unassembled WGS sequence"/>
</dbReference>
<feature type="compositionally biased region" description="Basic residues" evidence="4">
    <location>
        <begin position="7"/>
        <end position="18"/>
    </location>
</feature>
<dbReference type="FunCoup" id="G7DS04">
    <property type="interactions" value="624"/>
</dbReference>
<feature type="domain" description="J" evidence="5">
    <location>
        <begin position="455"/>
        <end position="516"/>
    </location>
</feature>
<evidence type="ECO:0000313" key="7">
    <source>
        <dbReference type="Proteomes" id="UP000009131"/>
    </source>
</evidence>
<dbReference type="Pfam" id="PF13432">
    <property type="entry name" value="TPR_16"/>
    <property type="match status" value="2"/>
</dbReference>
<dbReference type="PANTHER" id="PTHR45188">
    <property type="entry name" value="DNAJ PROTEIN P58IPK HOMOLOG"/>
    <property type="match status" value="1"/>
</dbReference>
<name>G7DS04_MIXOS</name>
<organism evidence="6 7">
    <name type="scientific">Mixia osmundae (strain CBS 9802 / IAM 14324 / JCM 22182 / KY 12970)</name>
    <dbReference type="NCBI Taxonomy" id="764103"/>
    <lineage>
        <taxon>Eukaryota</taxon>
        <taxon>Fungi</taxon>
        <taxon>Dikarya</taxon>
        <taxon>Basidiomycota</taxon>
        <taxon>Pucciniomycotina</taxon>
        <taxon>Mixiomycetes</taxon>
        <taxon>Mixiales</taxon>
        <taxon>Mixiaceae</taxon>
        <taxon>Mixia</taxon>
    </lineage>
</organism>
<dbReference type="InParanoid" id="G7DS04"/>
<dbReference type="SUPFAM" id="SSF46565">
    <property type="entry name" value="Chaperone J-domain"/>
    <property type="match status" value="1"/>
</dbReference>
<evidence type="ECO:0000256" key="2">
    <source>
        <dbReference type="ARBA" id="ARBA00022803"/>
    </source>
</evidence>
<dbReference type="Pfam" id="PF00226">
    <property type="entry name" value="DnaJ"/>
    <property type="match status" value="1"/>
</dbReference>
<dbReference type="SMART" id="SM00028">
    <property type="entry name" value="TPR"/>
    <property type="match status" value="7"/>
</dbReference>
<dbReference type="InterPro" id="IPR019734">
    <property type="entry name" value="TPR_rpt"/>
</dbReference>
<dbReference type="SMART" id="SM00271">
    <property type="entry name" value="DnaJ"/>
    <property type="match status" value="1"/>
</dbReference>
<dbReference type="PRINTS" id="PR00625">
    <property type="entry name" value="JDOMAIN"/>
</dbReference>
<comment type="caution">
    <text evidence="6">The sequence shown here is derived from an EMBL/GenBank/DDBJ whole genome shotgun (WGS) entry which is preliminary data.</text>
</comment>
<reference evidence="6 7" key="1">
    <citation type="journal article" date="2011" name="J. Gen. Appl. Microbiol.">
        <title>Draft genome sequencing of the enigmatic basidiomycete Mixia osmundae.</title>
        <authorList>
            <person name="Nishida H."/>
            <person name="Nagatsuka Y."/>
            <person name="Sugiyama J."/>
        </authorList>
    </citation>
    <scope>NUCLEOTIDE SEQUENCE [LARGE SCALE GENOMIC DNA]</scope>
    <source>
        <strain evidence="7">CBS 9802 / IAM 14324 / JCM 22182 / KY 12970</strain>
    </source>
</reference>
<reference evidence="6 7" key="2">
    <citation type="journal article" date="2012" name="Open Biol.">
        <title>Characteristics of nucleosomes and linker DNA regions on the genome of the basidiomycete Mixia osmundae revealed by mono- and dinucleosome mapping.</title>
        <authorList>
            <person name="Nishida H."/>
            <person name="Kondo S."/>
            <person name="Matsumoto T."/>
            <person name="Suzuki Y."/>
            <person name="Yoshikawa H."/>
            <person name="Taylor T.D."/>
            <person name="Sugiyama J."/>
        </authorList>
    </citation>
    <scope>NUCLEOTIDE SEQUENCE [LARGE SCALE GENOMIC DNA]</scope>
    <source>
        <strain evidence="7">CBS 9802 / IAM 14324 / JCM 22182 / KY 12970</strain>
    </source>
</reference>
<evidence type="ECO:0000256" key="1">
    <source>
        <dbReference type="ARBA" id="ARBA00022737"/>
    </source>
</evidence>
<dbReference type="InterPro" id="IPR011990">
    <property type="entry name" value="TPR-like_helical_dom_sf"/>
</dbReference>
<sequence length="557" mass="61245">MSETSKRRSGAQRAKTRRANMASTQSQSSSQSQPPVASTSASRTNGRARSSSSAASSTASSSASSAYEDESESPNGMDVDEDQYYLSMSKEEQASYEKTVGNEYFRAGDYRNAAARYSAAIELDPAEASYLTNRAAAYMAIKSYRAALEDCKTAAELEKAQPKVKTLARLGRCQLACGLFDPASATLNAVLELDASHAEAKRDLVKLARVRVKVAHLERQIGAGDWSMVLVGLEDIEKDVESGPSAWRSWRIQALIAKKRLEEASAVASDALRLNTSDPEALYWRGRVLYLTGNNAQAIAHFQQALRGDPDYANARTGLKRAKLLDSKKDEGNSAFKASRWREAIAIYTETMTIDQENETMRFTLLSNRAVAYSKLPDHQAALRDCETVLRDLPTHYKALRTKAKSQLALEDYEAAVATFEAALSAATKGTPEEATADKELKSARIELKQSKMINHYKVLGVERDANDGDIKRAYRRQSLIHHPDKGGDEHKFKQVSEAYSILSDPQKRRRFDLGDDGTSMPDTGMGGFAFDPSMFARSGFSSQYGGGHSHYSSYGF</sequence>
<dbReference type="InterPro" id="IPR001623">
    <property type="entry name" value="DnaJ_domain"/>
</dbReference>
<evidence type="ECO:0000259" key="5">
    <source>
        <dbReference type="PROSITE" id="PS50076"/>
    </source>
</evidence>
<feature type="compositionally biased region" description="Acidic residues" evidence="4">
    <location>
        <begin position="67"/>
        <end position="80"/>
    </location>
</feature>
<evidence type="ECO:0000313" key="6">
    <source>
        <dbReference type="EMBL" id="GAA93364.1"/>
    </source>
</evidence>
<dbReference type="OMA" id="KLYMNRA"/>
<dbReference type="Gene3D" id="1.25.40.10">
    <property type="entry name" value="Tetratricopeptide repeat domain"/>
    <property type="match status" value="1"/>
</dbReference>
<dbReference type="STRING" id="764103.G7DS04"/>
<accession>G7DS04</accession>
<proteinExistence type="predicted"/>
<feature type="region of interest" description="Disordered" evidence="4">
    <location>
        <begin position="1"/>
        <end position="80"/>
    </location>
</feature>
<dbReference type="RefSeq" id="XP_014564706.1">
    <property type="nucleotide sequence ID" value="XM_014709220.1"/>
</dbReference>
<dbReference type="InterPro" id="IPR018253">
    <property type="entry name" value="DnaJ_domain_CS"/>
</dbReference>
<dbReference type="AlphaFoldDB" id="G7DS04"/>
<dbReference type="Gene3D" id="1.10.287.110">
    <property type="entry name" value="DnaJ domain"/>
    <property type="match status" value="1"/>
</dbReference>
<keyword evidence="7" id="KW-1185">Reference proteome</keyword>
<dbReference type="SUPFAM" id="SSF48452">
    <property type="entry name" value="TPR-like"/>
    <property type="match status" value="2"/>
</dbReference>
<keyword evidence="2 3" id="KW-0802">TPR repeat</keyword>
<dbReference type="PANTHER" id="PTHR45188:SF2">
    <property type="entry name" value="DNAJ HOMOLOG SUBFAMILY C MEMBER 7"/>
    <property type="match status" value="1"/>
</dbReference>
<feature type="repeat" description="TPR" evidence="3">
    <location>
        <begin position="94"/>
        <end position="127"/>
    </location>
</feature>
<protein>
    <recommendedName>
        <fullName evidence="5">J domain-containing protein</fullName>
    </recommendedName>
</protein>
<dbReference type="EMBL" id="BABT02000002">
    <property type="protein sequence ID" value="GAA93364.1"/>
    <property type="molecule type" value="Genomic_DNA"/>
</dbReference>
<evidence type="ECO:0000256" key="4">
    <source>
        <dbReference type="SAM" id="MobiDB-lite"/>
    </source>
</evidence>
<dbReference type="InterPro" id="IPR036869">
    <property type="entry name" value="J_dom_sf"/>
</dbReference>
<dbReference type="Pfam" id="PF13414">
    <property type="entry name" value="TPR_11"/>
    <property type="match status" value="1"/>
</dbReference>
<dbReference type="CDD" id="cd06257">
    <property type="entry name" value="DnaJ"/>
    <property type="match status" value="1"/>
</dbReference>
<gene>
    <name evidence="6" type="primary">Mo00004</name>
    <name evidence="6" type="ORF">E5Q_00004</name>
</gene>
<dbReference type="PROSITE" id="PS00636">
    <property type="entry name" value="DNAJ_1"/>
    <property type="match status" value="1"/>
</dbReference>
<dbReference type="eggNOG" id="KOG0550">
    <property type="taxonomic scope" value="Eukaryota"/>
</dbReference>
<dbReference type="PROSITE" id="PS50005">
    <property type="entry name" value="TPR"/>
    <property type="match status" value="2"/>
</dbReference>
<dbReference type="HOGENOM" id="CLU_015935_3_0_1"/>
<dbReference type="PROSITE" id="PS50076">
    <property type="entry name" value="DNAJ_2"/>
    <property type="match status" value="1"/>
</dbReference>
<dbReference type="OrthoDB" id="10250354at2759"/>
<keyword evidence="1" id="KW-0677">Repeat</keyword>
<evidence type="ECO:0000256" key="3">
    <source>
        <dbReference type="PROSITE-ProRule" id="PRU00339"/>
    </source>
</evidence>